<dbReference type="SUPFAM" id="SSF50249">
    <property type="entry name" value="Nucleic acid-binding proteins"/>
    <property type="match status" value="1"/>
</dbReference>
<dbReference type="GO" id="GO:0032259">
    <property type="term" value="P:methylation"/>
    <property type="evidence" value="ECO:0007669"/>
    <property type="project" value="UniProtKB-KW"/>
</dbReference>
<evidence type="ECO:0000256" key="3">
    <source>
        <dbReference type="ARBA" id="ARBA00022679"/>
    </source>
</evidence>
<name>A0A7R9AHP4_9CRUS</name>
<dbReference type="Gene3D" id="2.40.50.140">
    <property type="entry name" value="Nucleic acid-binding proteins"/>
    <property type="match status" value="1"/>
</dbReference>
<reference evidence="8" key="1">
    <citation type="submission" date="2020-11" db="EMBL/GenBank/DDBJ databases">
        <authorList>
            <person name="Tran Van P."/>
        </authorList>
    </citation>
    <scope>NUCLEOTIDE SEQUENCE</scope>
</reference>
<dbReference type="PANTHER" id="PTHR11061">
    <property type="entry name" value="RNA M5U METHYLTRANSFERASE"/>
    <property type="match status" value="1"/>
</dbReference>
<feature type="non-terminal residue" evidence="8">
    <location>
        <position position="1"/>
    </location>
</feature>
<evidence type="ECO:0000313" key="8">
    <source>
        <dbReference type="EMBL" id="CAD7254343.1"/>
    </source>
</evidence>
<comment type="catalytic activity">
    <reaction evidence="6">
        <text>uridine(54) in tRNA + S-adenosyl-L-methionine = 5-methyluridine(54) in tRNA + S-adenosyl-L-homocysteine + H(+)</text>
        <dbReference type="Rhea" id="RHEA:42712"/>
        <dbReference type="Rhea" id="RHEA-COMP:10167"/>
        <dbReference type="Rhea" id="RHEA-COMP:10193"/>
        <dbReference type="ChEBI" id="CHEBI:15378"/>
        <dbReference type="ChEBI" id="CHEBI:57856"/>
        <dbReference type="ChEBI" id="CHEBI:59789"/>
        <dbReference type="ChEBI" id="CHEBI:65315"/>
        <dbReference type="ChEBI" id="CHEBI:74447"/>
        <dbReference type="EC" id="2.1.1.35"/>
    </reaction>
    <physiologicalReaction direction="left-to-right" evidence="6">
        <dbReference type="Rhea" id="RHEA:42713"/>
    </physiologicalReaction>
</comment>
<dbReference type="Proteomes" id="UP000677054">
    <property type="component" value="Unassembled WGS sequence"/>
</dbReference>
<dbReference type="EMBL" id="CAJPEV010009132">
    <property type="protein sequence ID" value="CAG0905559.1"/>
    <property type="molecule type" value="Genomic_DNA"/>
</dbReference>
<dbReference type="PANTHER" id="PTHR11061:SF49">
    <property type="entry name" value="23S RRNA (URACIL(1939)-C(5))-METHYLTRANSFERASE RLMD"/>
    <property type="match status" value="1"/>
</dbReference>
<feature type="binding site" evidence="7">
    <location>
        <position position="337"/>
    </location>
    <ligand>
        <name>S-adenosyl-L-methionine</name>
        <dbReference type="ChEBI" id="CHEBI:59789"/>
    </ligand>
</feature>
<keyword evidence="3 7" id="KW-0808">Transferase</keyword>
<keyword evidence="1" id="KW-0411">Iron-sulfur</keyword>
<evidence type="ECO:0000256" key="5">
    <source>
        <dbReference type="ARBA" id="ARBA00033763"/>
    </source>
</evidence>
<evidence type="ECO:0000256" key="2">
    <source>
        <dbReference type="ARBA" id="ARBA00022603"/>
    </source>
</evidence>
<evidence type="ECO:0000256" key="4">
    <source>
        <dbReference type="ARBA" id="ARBA00022691"/>
    </source>
</evidence>
<dbReference type="InterPro" id="IPR012340">
    <property type="entry name" value="NA-bd_OB-fold"/>
</dbReference>
<proteinExistence type="inferred from homology"/>
<gene>
    <name evidence="8" type="ORF">DSTB1V02_LOCUS14089</name>
</gene>
<accession>A0A7R9AHP4</accession>
<dbReference type="InterPro" id="IPR010280">
    <property type="entry name" value="U5_MeTrfase_fam"/>
</dbReference>
<keyword evidence="1" id="KW-0479">Metal-binding</keyword>
<dbReference type="InterPro" id="IPR030391">
    <property type="entry name" value="MeTrfase_TrmA_CS"/>
</dbReference>
<dbReference type="OrthoDB" id="10259545at2759"/>
<keyword evidence="9" id="KW-1185">Reference proteome</keyword>
<dbReference type="EMBL" id="LR908650">
    <property type="protein sequence ID" value="CAD7254343.1"/>
    <property type="molecule type" value="Genomic_DNA"/>
</dbReference>
<dbReference type="Gene3D" id="3.40.50.150">
    <property type="entry name" value="Vaccinia Virus protein VP39"/>
    <property type="match status" value="2"/>
</dbReference>
<dbReference type="PROSITE" id="PS01231">
    <property type="entry name" value="TRMA_2"/>
    <property type="match status" value="1"/>
</dbReference>
<dbReference type="InterPro" id="IPR029063">
    <property type="entry name" value="SAM-dependent_MTases_sf"/>
</dbReference>
<feature type="binding site" evidence="7">
    <location>
        <position position="288"/>
    </location>
    <ligand>
        <name>S-adenosyl-L-methionine</name>
        <dbReference type="ChEBI" id="CHEBI:59789"/>
    </ligand>
</feature>
<dbReference type="PROSITE" id="PS51687">
    <property type="entry name" value="SAM_MT_RNA_M5U"/>
    <property type="match status" value="1"/>
</dbReference>
<dbReference type="EC" id="2.1.1.35" evidence="5"/>
<protein>
    <recommendedName>
        <fullName evidence="5">tRNA (uracil(54)-C(5))-methyltransferase</fullName>
        <ecNumber evidence="5">2.1.1.35</ecNumber>
    </recommendedName>
</protein>
<dbReference type="GO" id="GO:0030697">
    <property type="term" value="F:tRNA (uracil(54)-C5)-methyltransferase activity, S-adenosyl methionine-dependent"/>
    <property type="evidence" value="ECO:0007669"/>
    <property type="project" value="UniProtKB-EC"/>
</dbReference>
<comment type="similarity">
    <text evidence="7">Belongs to the class I-like SAM-binding methyltransferase superfamily. RNA M5U methyltransferase family.</text>
</comment>
<evidence type="ECO:0000256" key="6">
    <source>
        <dbReference type="ARBA" id="ARBA00047278"/>
    </source>
</evidence>
<evidence type="ECO:0000256" key="7">
    <source>
        <dbReference type="PROSITE-ProRule" id="PRU01024"/>
    </source>
</evidence>
<dbReference type="AlphaFoldDB" id="A0A7R9AHP4"/>
<sequence length="415" mass="46056">MDAKGVARLSAPITTIDQLDDNCGSDDAMTAFDTENGFIDDVSLDQATSHNHKKVIFIRDALPGETVLYQTVRRKKNFAEANLIQVLKASSIRTQPPCPYFGVCGGCSMQHIDHQAQVAIKLKVLEDNLWHIGRVKAAQIMPPIVGLPIAAQIPQIEFAVGDRSLPHYIALVVRILAPLTMDDETRLKQFADNHPVQIWLQIKNPEDAQLFYPPAAKLCYTLPEFSVTMPFKPIDFTQVNHPINRVMIRKAITLLDIAPSHRVLDLFCGIGNFTLPLARKSHAVVGIEGSQSLVDRALDNAKFNQLDDHTTFFAKNLFETSAEDVAQWGAFDRWLIDPPREGAYAVAKALSILHQARFQGLPEKIVYISCNPATLARDCGELVHHAGYQLTAVSTINMFPHTSHVESIALLTRPT</sequence>
<evidence type="ECO:0000313" key="9">
    <source>
        <dbReference type="Proteomes" id="UP000677054"/>
    </source>
</evidence>
<keyword evidence="4 7" id="KW-0949">S-adenosyl-L-methionine</keyword>
<keyword evidence="1" id="KW-0408">Iron</keyword>
<keyword evidence="1" id="KW-0004">4Fe-4S</keyword>
<keyword evidence="2 7" id="KW-0489">Methyltransferase</keyword>
<dbReference type="CDD" id="cd02440">
    <property type="entry name" value="AdoMet_MTases"/>
    <property type="match status" value="1"/>
</dbReference>
<feature type="binding site" evidence="7">
    <location>
        <position position="267"/>
    </location>
    <ligand>
        <name>S-adenosyl-L-methionine</name>
        <dbReference type="ChEBI" id="CHEBI:59789"/>
    </ligand>
</feature>
<evidence type="ECO:0000256" key="1">
    <source>
        <dbReference type="ARBA" id="ARBA00022485"/>
    </source>
</evidence>
<dbReference type="GO" id="GO:0006396">
    <property type="term" value="P:RNA processing"/>
    <property type="evidence" value="ECO:0007669"/>
    <property type="project" value="InterPro"/>
</dbReference>
<organism evidence="8">
    <name type="scientific">Darwinula stevensoni</name>
    <dbReference type="NCBI Taxonomy" id="69355"/>
    <lineage>
        <taxon>Eukaryota</taxon>
        <taxon>Metazoa</taxon>
        <taxon>Ecdysozoa</taxon>
        <taxon>Arthropoda</taxon>
        <taxon>Crustacea</taxon>
        <taxon>Oligostraca</taxon>
        <taxon>Ostracoda</taxon>
        <taxon>Podocopa</taxon>
        <taxon>Podocopida</taxon>
        <taxon>Darwinulocopina</taxon>
        <taxon>Darwinuloidea</taxon>
        <taxon>Darwinulidae</taxon>
        <taxon>Darwinula</taxon>
    </lineage>
</organism>
<feature type="binding site" evidence="7">
    <location>
        <position position="238"/>
    </location>
    <ligand>
        <name>S-adenosyl-L-methionine</name>
        <dbReference type="ChEBI" id="CHEBI:59789"/>
    </ligand>
</feature>
<feature type="active site" description="Nucleophile" evidence="7">
    <location>
        <position position="370"/>
    </location>
</feature>
<dbReference type="Pfam" id="PF05958">
    <property type="entry name" value="tRNA_U5-meth_tr"/>
    <property type="match status" value="1"/>
</dbReference>
<dbReference type="SUPFAM" id="SSF53335">
    <property type="entry name" value="S-adenosyl-L-methionine-dependent methyltransferases"/>
    <property type="match status" value="1"/>
</dbReference>